<dbReference type="AlphaFoldDB" id="A0A940DNS0"/>
<sequence length="247" mass="28293">MKVYVVNLKTSLERRSYIEKLLQRFGTFFETNVVEAVDGRYLPDDELGKIWDQNRTYRNYGRYMSGGEIGCSLSHRKCYEEILKNGDDMAMVIEDDVSFQEENVREVVAAAEKVLRTSRPVIILLTGSYWYMKKKDLPGTRFSLAGLYEGMGTVAYMINNAAAKILDAAPRAYLADDWYNIRSFGITVYAVNPHIAGDVGLFGSDIFGNYQGAVRKNLGLCKKLQLYRRGLMRRFLGRIGHWEKRAF</sequence>
<dbReference type="Pfam" id="PF01755">
    <property type="entry name" value="Glyco_transf_25"/>
    <property type="match status" value="1"/>
</dbReference>
<reference evidence="2" key="1">
    <citation type="submission" date="2020-10" db="EMBL/GenBank/DDBJ databases">
        <authorList>
            <person name="Gilroy R."/>
        </authorList>
    </citation>
    <scope>NUCLEOTIDE SEQUENCE</scope>
    <source>
        <strain evidence="2">F1-3629</strain>
    </source>
</reference>
<comment type="caution">
    <text evidence="2">The sequence shown here is derived from an EMBL/GenBank/DDBJ whole genome shotgun (WGS) entry which is preliminary data.</text>
</comment>
<dbReference type="Proteomes" id="UP000771749">
    <property type="component" value="Unassembled WGS sequence"/>
</dbReference>
<name>A0A940DNS0_9BACT</name>
<dbReference type="EMBL" id="JADIMJ010000028">
    <property type="protein sequence ID" value="MBO8453425.1"/>
    <property type="molecule type" value="Genomic_DNA"/>
</dbReference>
<dbReference type="CDD" id="cd06532">
    <property type="entry name" value="Glyco_transf_25"/>
    <property type="match status" value="1"/>
</dbReference>
<proteinExistence type="predicted"/>
<evidence type="ECO:0000313" key="3">
    <source>
        <dbReference type="Proteomes" id="UP000771749"/>
    </source>
</evidence>
<dbReference type="InterPro" id="IPR002654">
    <property type="entry name" value="Glyco_trans_25"/>
</dbReference>
<reference evidence="2" key="2">
    <citation type="journal article" date="2021" name="PeerJ">
        <title>Extensive microbial diversity within the chicken gut microbiome revealed by metagenomics and culture.</title>
        <authorList>
            <person name="Gilroy R."/>
            <person name="Ravi A."/>
            <person name="Getino M."/>
            <person name="Pursley I."/>
            <person name="Horton D.L."/>
            <person name="Alikhan N.F."/>
            <person name="Baker D."/>
            <person name="Gharbi K."/>
            <person name="Hall N."/>
            <person name="Watson M."/>
            <person name="Adriaenssens E.M."/>
            <person name="Foster-Nyarko E."/>
            <person name="Jarju S."/>
            <person name="Secka A."/>
            <person name="Antonio M."/>
            <person name="Oren A."/>
            <person name="Chaudhuri R.R."/>
            <person name="La Ragione R."/>
            <person name="Hildebrand F."/>
            <person name="Pallen M.J."/>
        </authorList>
    </citation>
    <scope>NUCLEOTIDE SEQUENCE</scope>
    <source>
        <strain evidence="2">F1-3629</strain>
    </source>
</reference>
<gene>
    <name evidence="2" type="ORF">IAC07_01725</name>
</gene>
<feature type="domain" description="Glycosyl transferase family 25" evidence="1">
    <location>
        <begin position="2"/>
        <end position="166"/>
    </location>
</feature>
<evidence type="ECO:0000313" key="2">
    <source>
        <dbReference type="EMBL" id="MBO8453425.1"/>
    </source>
</evidence>
<accession>A0A940DNS0</accession>
<protein>
    <submittedName>
        <fullName evidence="2">Glycosyltransferase family 25 protein</fullName>
    </submittedName>
</protein>
<evidence type="ECO:0000259" key="1">
    <source>
        <dbReference type="Pfam" id="PF01755"/>
    </source>
</evidence>
<organism evidence="2 3">
    <name type="scientific">Candidatus Cryptobacteroides gallistercoris</name>
    <dbReference type="NCBI Taxonomy" id="2840765"/>
    <lineage>
        <taxon>Bacteria</taxon>
        <taxon>Pseudomonadati</taxon>
        <taxon>Bacteroidota</taxon>
        <taxon>Bacteroidia</taxon>
        <taxon>Bacteroidales</taxon>
        <taxon>Candidatus Cryptobacteroides</taxon>
    </lineage>
</organism>